<keyword evidence="2" id="KW-1185">Reference proteome</keyword>
<sequence length="187" mass="21592">MIVSYTTWLEYGELPEHNNLDESNGENDEDEDEYDELIEDYQRGNFMEAETQEIAQQRSQLLETEYRNKILDDLFECSLESVSMAEGGLSMVAAMMVSGVLCCCFEDMSAFKAKKSISVFEDFIRWHSPTDWENDDFEESGEVSTNDAMESLKNNWPPRGRLSERMSEHGNLWRKIWNDAPALPASE</sequence>
<dbReference type="Proteomes" id="UP001060215">
    <property type="component" value="Chromosome 5"/>
</dbReference>
<accession>A0ACC0H9X5</accession>
<proteinExistence type="predicted"/>
<evidence type="ECO:0000313" key="1">
    <source>
        <dbReference type="EMBL" id="KAI8009537.1"/>
    </source>
</evidence>
<dbReference type="EMBL" id="CM045762">
    <property type="protein sequence ID" value="KAI8009537.1"/>
    <property type="molecule type" value="Genomic_DNA"/>
</dbReference>
<name>A0ACC0H9X5_9ERIC</name>
<evidence type="ECO:0000313" key="2">
    <source>
        <dbReference type="Proteomes" id="UP001060215"/>
    </source>
</evidence>
<organism evidence="1 2">
    <name type="scientific">Camellia lanceoleosa</name>
    <dbReference type="NCBI Taxonomy" id="1840588"/>
    <lineage>
        <taxon>Eukaryota</taxon>
        <taxon>Viridiplantae</taxon>
        <taxon>Streptophyta</taxon>
        <taxon>Embryophyta</taxon>
        <taxon>Tracheophyta</taxon>
        <taxon>Spermatophyta</taxon>
        <taxon>Magnoliopsida</taxon>
        <taxon>eudicotyledons</taxon>
        <taxon>Gunneridae</taxon>
        <taxon>Pentapetalae</taxon>
        <taxon>asterids</taxon>
        <taxon>Ericales</taxon>
        <taxon>Theaceae</taxon>
        <taxon>Camellia</taxon>
    </lineage>
</organism>
<gene>
    <name evidence="1" type="ORF">LOK49_LG06G01363</name>
</gene>
<reference evidence="1 2" key="1">
    <citation type="journal article" date="2022" name="Plant J.">
        <title>Chromosome-level genome of Camellia lanceoleosa provides a valuable resource for understanding genome evolution and self-incompatibility.</title>
        <authorList>
            <person name="Gong W."/>
            <person name="Xiao S."/>
            <person name="Wang L."/>
            <person name="Liao Z."/>
            <person name="Chang Y."/>
            <person name="Mo W."/>
            <person name="Hu G."/>
            <person name="Li W."/>
            <person name="Zhao G."/>
            <person name="Zhu H."/>
            <person name="Hu X."/>
            <person name="Ji K."/>
            <person name="Xiang X."/>
            <person name="Song Q."/>
            <person name="Yuan D."/>
            <person name="Jin S."/>
            <person name="Zhang L."/>
        </authorList>
    </citation>
    <scope>NUCLEOTIDE SEQUENCE [LARGE SCALE GENOMIC DNA]</scope>
    <source>
        <strain evidence="1">SQ_2022a</strain>
    </source>
</reference>
<comment type="caution">
    <text evidence="1">The sequence shown here is derived from an EMBL/GenBank/DDBJ whole genome shotgun (WGS) entry which is preliminary data.</text>
</comment>
<protein>
    <submittedName>
        <fullName evidence="1">Rab3 GTPase-activating protein catalytic subunit</fullName>
    </submittedName>
</protein>